<evidence type="ECO:0000256" key="2">
    <source>
        <dbReference type="SAM" id="MobiDB-lite"/>
    </source>
</evidence>
<name>A0A5N6ZQN9_9EURO</name>
<keyword evidence="5" id="KW-1185">Reference proteome</keyword>
<evidence type="ECO:0000256" key="1">
    <source>
        <dbReference type="PROSITE-ProRule" id="PRU00047"/>
    </source>
</evidence>
<evidence type="ECO:0000259" key="3">
    <source>
        <dbReference type="PROSITE" id="PS50158"/>
    </source>
</evidence>
<dbReference type="GeneID" id="43655548"/>
<gene>
    <name evidence="4" type="ORF">BDV27DRAFT_149713</name>
</gene>
<dbReference type="AlphaFoldDB" id="A0A5N6ZQN9"/>
<dbReference type="RefSeq" id="XP_031922367.1">
    <property type="nucleotide sequence ID" value="XM_032071102.1"/>
</dbReference>
<dbReference type="GO" id="GO:0008270">
    <property type="term" value="F:zinc ion binding"/>
    <property type="evidence" value="ECO:0007669"/>
    <property type="project" value="UniProtKB-KW"/>
</dbReference>
<dbReference type="Proteomes" id="UP000326268">
    <property type="component" value="Unassembled WGS sequence"/>
</dbReference>
<feature type="compositionally biased region" description="Polar residues" evidence="2">
    <location>
        <begin position="75"/>
        <end position="88"/>
    </location>
</feature>
<dbReference type="PROSITE" id="PS50158">
    <property type="entry name" value="ZF_CCHC"/>
    <property type="match status" value="1"/>
</dbReference>
<reference evidence="4 5" key="1">
    <citation type="submission" date="2019-04" db="EMBL/GenBank/DDBJ databases">
        <title>Friends and foes A comparative genomics studyof 23 Aspergillus species from section Flavi.</title>
        <authorList>
            <consortium name="DOE Joint Genome Institute"/>
            <person name="Kjaerbolling I."/>
            <person name="Vesth T."/>
            <person name="Frisvad J.C."/>
            <person name="Nybo J.L."/>
            <person name="Theobald S."/>
            <person name="Kildgaard S."/>
            <person name="Isbrandt T."/>
            <person name="Kuo A."/>
            <person name="Sato A."/>
            <person name="Lyhne E.K."/>
            <person name="Kogle M.E."/>
            <person name="Wiebenga A."/>
            <person name="Kun R.S."/>
            <person name="Lubbers R.J."/>
            <person name="Makela M.R."/>
            <person name="Barry K."/>
            <person name="Chovatia M."/>
            <person name="Clum A."/>
            <person name="Daum C."/>
            <person name="Haridas S."/>
            <person name="He G."/>
            <person name="LaButti K."/>
            <person name="Lipzen A."/>
            <person name="Mondo S."/>
            <person name="Riley R."/>
            <person name="Salamov A."/>
            <person name="Simmons B.A."/>
            <person name="Magnuson J.K."/>
            <person name="Henrissat B."/>
            <person name="Mortensen U.H."/>
            <person name="Larsen T.O."/>
            <person name="Devries R.P."/>
            <person name="Grigoriev I.V."/>
            <person name="Machida M."/>
            <person name="Baker S.E."/>
            <person name="Andersen M.R."/>
        </authorList>
    </citation>
    <scope>NUCLEOTIDE SEQUENCE [LARGE SCALE GENOMIC DNA]</scope>
    <source>
        <strain evidence="4 5">CBS 763.97</strain>
    </source>
</reference>
<keyword evidence="1" id="KW-0862">Zinc</keyword>
<dbReference type="GO" id="GO:0003676">
    <property type="term" value="F:nucleic acid binding"/>
    <property type="evidence" value="ECO:0007669"/>
    <property type="project" value="InterPro"/>
</dbReference>
<proteinExistence type="predicted"/>
<evidence type="ECO:0000313" key="5">
    <source>
        <dbReference type="Proteomes" id="UP000326268"/>
    </source>
</evidence>
<dbReference type="EMBL" id="ML737835">
    <property type="protein sequence ID" value="KAE8359286.1"/>
    <property type="molecule type" value="Genomic_DNA"/>
</dbReference>
<accession>A0A5N6ZQN9</accession>
<keyword evidence="1" id="KW-0479">Metal-binding</keyword>
<dbReference type="InterPro" id="IPR001878">
    <property type="entry name" value="Znf_CCHC"/>
</dbReference>
<sequence length="495" mass="57043">MDLHCECIRNGYDECLCRFCTRCGKFGHRKYHCRATQCGQCRSWHLLGKCPLEVRQYIRRRSAESASSSEEEIIQPNTNTLDGLNENPSVERPARTRNNFTAGVVGEPLQLQNIGPVNRALILKQLISKTAEKYEERYALIAIGQNPENLSICGVYLHILWRRSNPQKFWLYVGQAAELRERIRTHNDIYRRKRNPSLHYHVWDSSEDMESVFVTLGTSEKPTSAKTQLLLNLLEMWVALVFQTLTSLHLNEYLPESVNRLWSGHHLNVALPLWQGFTEENQAVSEAVGGRISFQQHLFSEDPRIRQWAESARDAFNDIRNSPDALLRQYYQNLLSKRRAQGQQAWQKKKSTNIMKYLEPTKATVKASHEDEIYEVSCGSFRFTISQLLGLHLRGGDEVFVQLHLAGSRHPNAYAQMAETRDPASRLAISISGHDAQGGFHTWLQTKGTRNVFKMNSLVDVLEGYSLEESQHFQRRWHSMRLVPCDSSSRKHVYT</sequence>
<keyword evidence="1" id="KW-0863">Zinc-finger</keyword>
<dbReference type="OrthoDB" id="5412936at2759"/>
<feature type="domain" description="CCHC-type" evidence="3">
    <location>
        <begin position="20"/>
        <end position="34"/>
    </location>
</feature>
<evidence type="ECO:0000313" key="4">
    <source>
        <dbReference type="EMBL" id="KAE8359286.1"/>
    </source>
</evidence>
<feature type="region of interest" description="Disordered" evidence="2">
    <location>
        <begin position="67"/>
        <end position="93"/>
    </location>
</feature>
<organism evidence="4 5">
    <name type="scientific">Aspergillus caelatus</name>
    <dbReference type="NCBI Taxonomy" id="61420"/>
    <lineage>
        <taxon>Eukaryota</taxon>
        <taxon>Fungi</taxon>
        <taxon>Dikarya</taxon>
        <taxon>Ascomycota</taxon>
        <taxon>Pezizomycotina</taxon>
        <taxon>Eurotiomycetes</taxon>
        <taxon>Eurotiomycetidae</taxon>
        <taxon>Eurotiales</taxon>
        <taxon>Aspergillaceae</taxon>
        <taxon>Aspergillus</taxon>
        <taxon>Aspergillus subgen. Circumdati</taxon>
    </lineage>
</organism>
<protein>
    <recommendedName>
        <fullName evidence="3">CCHC-type domain-containing protein</fullName>
    </recommendedName>
</protein>